<dbReference type="InterPro" id="IPR050153">
    <property type="entry name" value="Metal_Ion_Import_ABC"/>
</dbReference>
<dbReference type="GO" id="GO:0016887">
    <property type="term" value="F:ATP hydrolysis activity"/>
    <property type="evidence" value="ECO:0007669"/>
    <property type="project" value="InterPro"/>
</dbReference>
<dbReference type="AlphaFoldDB" id="A0A1I2PYD5"/>
<keyword evidence="7" id="KW-1185">Reference proteome</keyword>
<dbReference type="SMART" id="SM00382">
    <property type="entry name" value="AAA"/>
    <property type="match status" value="1"/>
</dbReference>
<dbReference type="EMBL" id="FOPJ01000001">
    <property type="protein sequence ID" value="SFG21048.1"/>
    <property type="molecule type" value="Genomic_DNA"/>
</dbReference>
<dbReference type="STRING" id="185761.SAMN05660282_00293"/>
<dbReference type="GO" id="GO:0005524">
    <property type="term" value="F:ATP binding"/>
    <property type="evidence" value="ECO:0007669"/>
    <property type="project" value="UniProtKB-KW"/>
</dbReference>
<gene>
    <name evidence="6" type="ORF">SAMN05660282_00293</name>
</gene>
<dbReference type="InterPro" id="IPR027417">
    <property type="entry name" value="P-loop_NTPase"/>
</dbReference>
<dbReference type="CDD" id="cd03214">
    <property type="entry name" value="ABC_Iron-Siderophores_B12_Hemin"/>
    <property type="match status" value="1"/>
</dbReference>
<dbReference type="OrthoDB" id="7757085at2"/>
<dbReference type="RefSeq" id="WP_092283662.1">
    <property type="nucleotide sequence ID" value="NZ_FOPJ01000001.1"/>
</dbReference>
<dbReference type="Proteomes" id="UP000199065">
    <property type="component" value="Unassembled WGS sequence"/>
</dbReference>
<dbReference type="SUPFAM" id="SSF52540">
    <property type="entry name" value="P-loop containing nucleoside triphosphate hydrolases"/>
    <property type="match status" value="1"/>
</dbReference>
<evidence type="ECO:0000256" key="3">
    <source>
        <dbReference type="ARBA" id="ARBA00022741"/>
    </source>
</evidence>
<dbReference type="InterPro" id="IPR003593">
    <property type="entry name" value="AAA+_ATPase"/>
</dbReference>
<dbReference type="PROSITE" id="PS00211">
    <property type="entry name" value="ABC_TRANSPORTER_1"/>
    <property type="match status" value="1"/>
</dbReference>
<proteinExistence type="inferred from homology"/>
<organism evidence="6 7">
    <name type="scientific">Corynebacterium spheniscorum</name>
    <dbReference type="NCBI Taxonomy" id="185761"/>
    <lineage>
        <taxon>Bacteria</taxon>
        <taxon>Bacillati</taxon>
        <taxon>Actinomycetota</taxon>
        <taxon>Actinomycetes</taxon>
        <taxon>Mycobacteriales</taxon>
        <taxon>Corynebacteriaceae</taxon>
        <taxon>Corynebacterium</taxon>
    </lineage>
</organism>
<keyword evidence="2" id="KW-0813">Transport</keyword>
<evidence type="ECO:0000259" key="5">
    <source>
        <dbReference type="PROSITE" id="PS50893"/>
    </source>
</evidence>
<comment type="similarity">
    <text evidence="1">Belongs to the ABC transporter superfamily.</text>
</comment>
<accession>A0A1I2PYD5</accession>
<dbReference type="PROSITE" id="PS50893">
    <property type="entry name" value="ABC_TRANSPORTER_2"/>
    <property type="match status" value="1"/>
</dbReference>
<feature type="domain" description="ABC transporter" evidence="5">
    <location>
        <begin position="2"/>
        <end position="238"/>
    </location>
</feature>
<keyword evidence="4 6" id="KW-0067">ATP-binding</keyword>
<evidence type="ECO:0000256" key="4">
    <source>
        <dbReference type="ARBA" id="ARBA00022840"/>
    </source>
</evidence>
<keyword evidence="3" id="KW-0547">Nucleotide-binding</keyword>
<dbReference type="InterPro" id="IPR003439">
    <property type="entry name" value="ABC_transporter-like_ATP-bd"/>
</dbReference>
<protein>
    <submittedName>
        <fullName evidence="6">Iron complex transport system ATP-binding protein</fullName>
    </submittedName>
</protein>
<dbReference type="Pfam" id="PF00005">
    <property type="entry name" value="ABC_tran"/>
    <property type="match status" value="1"/>
</dbReference>
<dbReference type="PANTHER" id="PTHR42734:SF6">
    <property type="entry name" value="MOLYBDATE IMPORT ATP-BINDING PROTEIN MOLC"/>
    <property type="match status" value="1"/>
</dbReference>
<evidence type="ECO:0000256" key="2">
    <source>
        <dbReference type="ARBA" id="ARBA00022448"/>
    </source>
</evidence>
<dbReference type="InterPro" id="IPR017871">
    <property type="entry name" value="ABC_transporter-like_CS"/>
</dbReference>
<reference evidence="6 7" key="1">
    <citation type="submission" date="2016-10" db="EMBL/GenBank/DDBJ databases">
        <authorList>
            <person name="de Groot N.N."/>
        </authorList>
    </citation>
    <scope>NUCLEOTIDE SEQUENCE [LARGE SCALE GENOMIC DNA]</scope>
    <source>
        <strain>J11</strain>
        <strain evidence="7">PG 39</strain>
    </source>
</reference>
<sequence>MIELDSVSFSYGKEQILEDISVNISTTGLTCVLGRNGTGKSTLLALITGRLKPSGGTLKIDGTAVGDLSVREFSRRIAFIPQNHHPVFAFPCVDVVSMGMTSRLNKFSAPTAEDRAHAYKWLERLGVAHLAERSYLNVSGGERQLVLLAAALNQEAQTIILDEPTAPLDPANSRALLKTLADINKEDGVGIVLTTHTPEHALYLGGSALLLGDRGVRAYGASEEVVSGANLSALYGVEMDVTTVRGHPVVLFLDGCDTEEDA</sequence>
<evidence type="ECO:0000256" key="1">
    <source>
        <dbReference type="ARBA" id="ARBA00005417"/>
    </source>
</evidence>
<dbReference type="Gene3D" id="3.40.50.300">
    <property type="entry name" value="P-loop containing nucleotide triphosphate hydrolases"/>
    <property type="match status" value="1"/>
</dbReference>
<dbReference type="PANTHER" id="PTHR42734">
    <property type="entry name" value="METAL TRANSPORT SYSTEM ATP-BINDING PROTEIN TM_0124-RELATED"/>
    <property type="match status" value="1"/>
</dbReference>
<evidence type="ECO:0000313" key="7">
    <source>
        <dbReference type="Proteomes" id="UP000199065"/>
    </source>
</evidence>
<evidence type="ECO:0000313" key="6">
    <source>
        <dbReference type="EMBL" id="SFG21048.1"/>
    </source>
</evidence>
<name>A0A1I2PYD5_9CORY</name>